<keyword evidence="3" id="KW-1185">Reference proteome</keyword>
<reference evidence="2 3" key="1">
    <citation type="submission" date="2014-04" db="EMBL/GenBank/DDBJ databases">
        <title>Evolutionary Origins and Diversification of the Mycorrhizal Mutualists.</title>
        <authorList>
            <consortium name="DOE Joint Genome Institute"/>
            <consortium name="Mycorrhizal Genomics Consortium"/>
            <person name="Kohler A."/>
            <person name="Kuo A."/>
            <person name="Nagy L.G."/>
            <person name="Floudas D."/>
            <person name="Copeland A."/>
            <person name="Barry K.W."/>
            <person name="Cichocki N."/>
            <person name="Veneault-Fourrey C."/>
            <person name="LaButti K."/>
            <person name="Lindquist E.A."/>
            <person name="Lipzen A."/>
            <person name="Lundell T."/>
            <person name="Morin E."/>
            <person name="Murat C."/>
            <person name="Riley R."/>
            <person name="Ohm R."/>
            <person name="Sun H."/>
            <person name="Tunlid A."/>
            <person name="Henrissat B."/>
            <person name="Grigoriev I.V."/>
            <person name="Hibbett D.S."/>
            <person name="Martin F."/>
        </authorList>
    </citation>
    <scope>NUCLEOTIDE SEQUENCE [LARGE SCALE GENOMIC DNA]</scope>
    <source>
        <strain evidence="2 3">Koide BX008</strain>
    </source>
</reference>
<feature type="compositionally biased region" description="Basic and acidic residues" evidence="1">
    <location>
        <begin position="87"/>
        <end position="106"/>
    </location>
</feature>
<proteinExistence type="predicted"/>
<organism evidence="2 3">
    <name type="scientific">Amanita muscaria (strain Koide BX008)</name>
    <dbReference type="NCBI Taxonomy" id="946122"/>
    <lineage>
        <taxon>Eukaryota</taxon>
        <taxon>Fungi</taxon>
        <taxon>Dikarya</taxon>
        <taxon>Basidiomycota</taxon>
        <taxon>Agaricomycotina</taxon>
        <taxon>Agaricomycetes</taxon>
        <taxon>Agaricomycetidae</taxon>
        <taxon>Agaricales</taxon>
        <taxon>Pluteineae</taxon>
        <taxon>Amanitaceae</taxon>
        <taxon>Amanita</taxon>
    </lineage>
</organism>
<feature type="compositionally biased region" description="Low complexity" evidence="1">
    <location>
        <begin position="53"/>
        <end position="65"/>
    </location>
</feature>
<accession>A0A0C2WEZ8</accession>
<evidence type="ECO:0000256" key="1">
    <source>
        <dbReference type="SAM" id="MobiDB-lite"/>
    </source>
</evidence>
<dbReference type="Gene3D" id="3.50.7.10">
    <property type="entry name" value="GroEL"/>
    <property type="match status" value="1"/>
</dbReference>
<gene>
    <name evidence="2" type="ORF">M378DRAFT_18669</name>
</gene>
<dbReference type="AlphaFoldDB" id="A0A0C2WEZ8"/>
<dbReference type="OrthoDB" id="1733909at2759"/>
<dbReference type="Proteomes" id="UP000054549">
    <property type="component" value="Unassembled WGS sequence"/>
</dbReference>
<dbReference type="InterPro" id="IPR027409">
    <property type="entry name" value="GroEL-like_apical_dom_sf"/>
</dbReference>
<dbReference type="HOGENOM" id="CLU_1824822_0_0_1"/>
<dbReference type="STRING" id="946122.A0A0C2WEZ8"/>
<dbReference type="InParanoid" id="A0A0C2WEZ8"/>
<protein>
    <submittedName>
        <fullName evidence="2">Uncharacterized protein</fullName>
    </submittedName>
</protein>
<evidence type="ECO:0000313" key="2">
    <source>
        <dbReference type="EMBL" id="KIL54673.1"/>
    </source>
</evidence>
<dbReference type="EMBL" id="KN818664">
    <property type="protein sequence ID" value="KIL54673.1"/>
    <property type="molecule type" value="Genomic_DNA"/>
</dbReference>
<evidence type="ECO:0000313" key="3">
    <source>
        <dbReference type="Proteomes" id="UP000054549"/>
    </source>
</evidence>
<name>A0A0C2WEZ8_AMAMK</name>
<sequence length="141" mass="15146">MFEYDHTKLQERLAKLSSGVAVITVGGLIIRSRSILPGGGVALLKASLQLAMSSPGSTGGSTNSPVAPDAKPTASDPLRSTTNHSGRLQEEDLRCQERQEEAKGTRVGRDGYTTSIFFAFDRPQCRLYHLSSQHRAATAMA</sequence>
<feature type="region of interest" description="Disordered" evidence="1">
    <location>
        <begin position="53"/>
        <end position="106"/>
    </location>
</feature>